<evidence type="ECO:0000313" key="6">
    <source>
        <dbReference type="EMBL" id="GAA1792428.1"/>
    </source>
</evidence>
<evidence type="ECO:0000256" key="1">
    <source>
        <dbReference type="ARBA" id="ARBA00023015"/>
    </source>
</evidence>
<evidence type="ECO:0000259" key="5">
    <source>
        <dbReference type="PROSITE" id="PS50977"/>
    </source>
</evidence>
<dbReference type="Pfam" id="PF00440">
    <property type="entry name" value="TetR_N"/>
    <property type="match status" value="1"/>
</dbReference>
<keyword evidence="3" id="KW-0804">Transcription</keyword>
<keyword evidence="1" id="KW-0805">Transcription regulation</keyword>
<dbReference type="EMBL" id="BAAAPO010000026">
    <property type="protein sequence ID" value="GAA1792428.1"/>
    <property type="molecule type" value="Genomic_DNA"/>
</dbReference>
<name>A0ABP4XVB2_9MICO</name>
<comment type="caution">
    <text evidence="6">The sequence shown here is derived from an EMBL/GenBank/DDBJ whole genome shotgun (WGS) entry which is preliminary data.</text>
</comment>
<dbReference type="SUPFAM" id="SSF46689">
    <property type="entry name" value="Homeodomain-like"/>
    <property type="match status" value="1"/>
</dbReference>
<keyword evidence="2 4" id="KW-0238">DNA-binding</keyword>
<evidence type="ECO:0000256" key="4">
    <source>
        <dbReference type="PROSITE-ProRule" id="PRU00335"/>
    </source>
</evidence>
<feature type="DNA-binding region" description="H-T-H motif" evidence="4">
    <location>
        <begin position="33"/>
        <end position="52"/>
    </location>
</feature>
<dbReference type="InterPro" id="IPR009057">
    <property type="entry name" value="Homeodomain-like_sf"/>
</dbReference>
<feature type="domain" description="HTH tetR-type" evidence="5">
    <location>
        <begin position="10"/>
        <end position="70"/>
    </location>
</feature>
<dbReference type="Gene3D" id="1.10.357.10">
    <property type="entry name" value="Tetracycline Repressor, domain 2"/>
    <property type="match status" value="1"/>
</dbReference>
<dbReference type="PRINTS" id="PR00455">
    <property type="entry name" value="HTHTETR"/>
</dbReference>
<dbReference type="PANTHER" id="PTHR30055:SF234">
    <property type="entry name" value="HTH-TYPE TRANSCRIPTIONAL REGULATOR BETI"/>
    <property type="match status" value="1"/>
</dbReference>
<evidence type="ECO:0000256" key="2">
    <source>
        <dbReference type="ARBA" id="ARBA00023125"/>
    </source>
</evidence>
<sequence length="197" mass="20951">MPKISDAQRAAVRGRIIDATIDVASRKGLVDLAMSDIIRESGMSAGAIYGHFDGKDALLIEVAERVMIGRSAELMALAHTTPLPTPAQLLRRLIDAMPPEIVDGGLVLQIWGAVGAGGSMRPVAMSAVEKLMKGFEVYLTEWFVARGATRRSAGARARKQVAAFLGLAQGYLVHRAVLGPEASDRYLAAVDSLLADV</sequence>
<dbReference type="RefSeq" id="WP_344083433.1">
    <property type="nucleotide sequence ID" value="NZ_BAAAPO010000026.1"/>
</dbReference>
<proteinExistence type="predicted"/>
<evidence type="ECO:0000313" key="7">
    <source>
        <dbReference type="Proteomes" id="UP001499938"/>
    </source>
</evidence>
<reference evidence="7" key="1">
    <citation type="journal article" date="2019" name="Int. J. Syst. Evol. Microbiol.">
        <title>The Global Catalogue of Microorganisms (GCM) 10K type strain sequencing project: providing services to taxonomists for standard genome sequencing and annotation.</title>
        <authorList>
            <consortium name="The Broad Institute Genomics Platform"/>
            <consortium name="The Broad Institute Genome Sequencing Center for Infectious Disease"/>
            <person name="Wu L."/>
            <person name="Ma J."/>
        </authorList>
    </citation>
    <scope>NUCLEOTIDE SEQUENCE [LARGE SCALE GENOMIC DNA]</scope>
    <source>
        <strain evidence="7">JCM 15592</strain>
    </source>
</reference>
<dbReference type="InterPro" id="IPR001647">
    <property type="entry name" value="HTH_TetR"/>
</dbReference>
<protein>
    <submittedName>
        <fullName evidence="6">TetR/AcrR family transcriptional regulator</fullName>
    </submittedName>
</protein>
<dbReference type="PANTHER" id="PTHR30055">
    <property type="entry name" value="HTH-TYPE TRANSCRIPTIONAL REGULATOR RUTR"/>
    <property type="match status" value="1"/>
</dbReference>
<keyword evidence="7" id="KW-1185">Reference proteome</keyword>
<gene>
    <name evidence="6" type="ORF">GCM10009811_16580</name>
</gene>
<accession>A0ABP4XVB2</accession>
<dbReference type="InterPro" id="IPR050109">
    <property type="entry name" value="HTH-type_TetR-like_transc_reg"/>
</dbReference>
<dbReference type="Proteomes" id="UP001499938">
    <property type="component" value="Unassembled WGS sequence"/>
</dbReference>
<dbReference type="PROSITE" id="PS50977">
    <property type="entry name" value="HTH_TETR_2"/>
    <property type="match status" value="1"/>
</dbReference>
<evidence type="ECO:0000256" key="3">
    <source>
        <dbReference type="ARBA" id="ARBA00023163"/>
    </source>
</evidence>
<organism evidence="6 7">
    <name type="scientific">Nostocoides veronense</name>
    <dbReference type="NCBI Taxonomy" id="330836"/>
    <lineage>
        <taxon>Bacteria</taxon>
        <taxon>Bacillati</taxon>
        <taxon>Actinomycetota</taxon>
        <taxon>Actinomycetes</taxon>
        <taxon>Micrococcales</taxon>
        <taxon>Intrasporangiaceae</taxon>
        <taxon>Nostocoides</taxon>
    </lineage>
</organism>